<proteinExistence type="inferred from homology"/>
<dbReference type="Pfam" id="PF12850">
    <property type="entry name" value="Metallophos_2"/>
    <property type="match status" value="1"/>
</dbReference>
<evidence type="ECO:0000313" key="5">
    <source>
        <dbReference type="Proteomes" id="UP001407405"/>
    </source>
</evidence>
<dbReference type="NCBIfam" id="TIGR00040">
    <property type="entry name" value="yfcE"/>
    <property type="match status" value="1"/>
</dbReference>
<dbReference type="Proteomes" id="UP001407405">
    <property type="component" value="Unassembled WGS sequence"/>
</dbReference>
<comment type="cofactor">
    <cofactor evidence="2">
        <name>a divalent metal cation</name>
        <dbReference type="ChEBI" id="CHEBI:60240"/>
    </cofactor>
</comment>
<dbReference type="EMBL" id="JBCITM010000016">
    <property type="protein sequence ID" value="MEN1761474.1"/>
    <property type="molecule type" value="Genomic_DNA"/>
</dbReference>
<evidence type="ECO:0000259" key="3">
    <source>
        <dbReference type="Pfam" id="PF12850"/>
    </source>
</evidence>
<evidence type="ECO:0000256" key="1">
    <source>
        <dbReference type="ARBA" id="ARBA00008950"/>
    </source>
</evidence>
<evidence type="ECO:0000256" key="2">
    <source>
        <dbReference type="RuleBase" id="RU362039"/>
    </source>
</evidence>
<dbReference type="EC" id="3.1.4.-" evidence="2"/>
<dbReference type="RefSeq" id="WP_343186763.1">
    <property type="nucleotide sequence ID" value="NZ_JBCITM010000016.1"/>
</dbReference>
<comment type="similarity">
    <text evidence="1 2">Belongs to the metallophosphoesterase superfamily. YfcE family.</text>
</comment>
<comment type="caution">
    <text evidence="4">The sequence shown here is derived from an EMBL/GenBank/DDBJ whole genome shotgun (WGS) entry which is preliminary data.</text>
</comment>
<accession>A0ABU9VWK3</accession>
<gene>
    <name evidence="4" type="ORF">AAIG11_13380</name>
</gene>
<reference evidence="4 5" key="1">
    <citation type="submission" date="2024-04" db="EMBL/GenBank/DDBJ databases">
        <title>Genome sequencing and metabolic network reconstruction of aminoacids and betaine degradation by Anoxynatronum sibiricum.</title>
        <authorList>
            <person name="Detkova E.N."/>
            <person name="Boltjanskaja Y.V."/>
            <person name="Mardanov A.V."/>
            <person name="Kevbrin V."/>
        </authorList>
    </citation>
    <scope>NUCLEOTIDE SEQUENCE [LARGE SCALE GENOMIC DNA]</scope>
    <source>
        <strain evidence="4 5">Z-7981</strain>
    </source>
</reference>
<dbReference type="PANTHER" id="PTHR11124">
    <property type="entry name" value="VACUOLAR SORTING PROTEIN VPS29"/>
    <property type="match status" value="1"/>
</dbReference>
<protein>
    <recommendedName>
        <fullName evidence="2">Phosphoesterase</fullName>
        <ecNumber evidence="2">3.1.4.-</ecNumber>
    </recommendedName>
</protein>
<keyword evidence="5" id="KW-1185">Reference proteome</keyword>
<keyword evidence="2" id="KW-0479">Metal-binding</keyword>
<feature type="domain" description="Calcineurin-like phosphoesterase" evidence="3">
    <location>
        <begin position="1"/>
        <end position="146"/>
    </location>
</feature>
<name>A0ABU9VWK3_9CLOT</name>
<dbReference type="InterPro" id="IPR000979">
    <property type="entry name" value="Phosphodiesterase_MJ0936/Vps29"/>
</dbReference>
<dbReference type="InterPro" id="IPR029052">
    <property type="entry name" value="Metallo-depent_PP-like"/>
</dbReference>
<dbReference type="SUPFAM" id="SSF56300">
    <property type="entry name" value="Metallo-dependent phosphatases"/>
    <property type="match status" value="1"/>
</dbReference>
<sequence length="169" mass="18618">MKIGLISDTHGDSHSILQALELLRDTDCILHAGDLYQDSQWLSTQTHQQIEAVIGNGDPVTAGPDHRLLKIDHLNILLCHGHIQRVQHSLTSLYYFGLEKKADVVIFGHTHVPLVLQQGLIIINPGSTSRPRSEHGCTCGILETGTESAFTLLSLKTAQPVAYQPLQFQ</sequence>
<evidence type="ECO:0000313" key="4">
    <source>
        <dbReference type="EMBL" id="MEN1761474.1"/>
    </source>
</evidence>
<dbReference type="InterPro" id="IPR024654">
    <property type="entry name" value="Calcineurin-like_PHP_lpxH"/>
</dbReference>
<organism evidence="4 5">
    <name type="scientific">Anoxynatronum sibiricum</name>
    <dbReference type="NCBI Taxonomy" id="210623"/>
    <lineage>
        <taxon>Bacteria</taxon>
        <taxon>Bacillati</taxon>
        <taxon>Bacillota</taxon>
        <taxon>Clostridia</taxon>
        <taxon>Eubacteriales</taxon>
        <taxon>Clostridiaceae</taxon>
        <taxon>Anoxynatronum</taxon>
    </lineage>
</organism>
<dbReference type="Gene3D" id="3.60.21.10">
    <property type="match status" value="1"/>
</dbReference>